<dbReference type="InterPro" id="IPR050186">
    <property type="entry name" value="TPT_transporter"/>
</dbReference>
<keyword evidence="4 5" id="KW-0472">Membrane</keyword>
<comment type="subcellular location">
    <subcellularLocation>
        <location evidence="5">Golgi apparatus membrane</location>
        <topology evidence="5">Multi-pass membrane protein</topology>
    </subcellularLocation>
    <subcellularLocation>
        <location evidence="5">Cytoplasmic vesicle membrane</location>
        <topology evidence="5">Multi-pass membrane protein</topology>
    </subcellularLocation>
    <subcellularLocation>
        <location evidence="5">Endoplasmic reticulum membrane</location>
        <topology evidence="5">Multi-pass membrane protein</topology>
    </subcellularLocation>
    <subcellularLocation>
        <location evidence="1">Membrane</location>
        <topology evidence="1">Multi-pass membrane protein</topology>
    </subcellularLocation>
</comment>
<evidence type="ECO:0000313" key="8">
    <source>
        <dbReference type="Proteomes" id="UP000703661"/>
    </source>
</evidence>
<feature type="transmembrane region" description="Helical" evidence="5">
    <location>
        <begin position="50"/>
        <end position="71"/>
    </location>
</feature>
<feature type="transmembrane region" description="Helical" evidence="5">
    <location>
        <begin position="109"/>
        <end position="127"/>
    </location>
</feature>
<dbReference type="GO" id="GO:0000139">
    <property type="term" value="C:Golgi membrane"/>
    <property type="evidence" value="ECO:0007669"/>
    <property type="project" value="UniProtKB-SubCell"/>
</dbReference>
<keyword evidence="5" id="KW-0762">Sugar transport</keyword>
<evidence type="ECO:0000256" key="3">
    <source>
        <dbReference type="ARBA" id="ARBA00022989"/>
    </source>
</evidence>
<organism evidence="7 8">
    <name type="scientific">Entomortierella chlamydospora</name>
    <dbReference type="NCBI Taxonomy" id="101097"/>
    <lineage>
        <taxon>Eukaryota</taxon>
        <taxon>Fungi</taxon>
        <taxon>Fungi incertae sedis</taxon>
        <taxon>Mucoromycota</taxon>
        <taxon>Mortierellomycotina</taxon>
        <taxon>Mortierellomycetes</taxon>
        <taxon>Mortierellales</taxon>
        <taxon>Mortierellaceae</taxon>
        <taxon>Entomortierella</taxon>
    </lineage>
</organism>
<comment type="function">
    <text evidence="5">Involved in the import of GDP-mannose from the cytoplasm into the Golgi lumen.</text>
</comment>
<keyword evidence="5" id="KW-0333">Golgi apparatus</keyword>
<evidence type="ECO:0000313" key="7">
    <source>
        <dbReference type="EMBL" id="KAG0024886.1"/>
    </source>
</evidence>
<feature type="transmembrane region" description="Helical" evidence="5">
    <location>
        <begin position="83"/>
        <end position="103"/>
    </location>
</feature>
<evidence type="ECO:0000256" key="6">
    <source>
        <dbReference type="SAM" id="MobiDB-lite"/>
    </source>
</evidence>
<feature type="region of interest" description="Disordered" evidence="6">
    <location>
        <begin position="147"/>
        <end position="184"/>
    </location>
</feature>
<dbReference type="PANTHER" id="PTHR11132">
    <property type="entry name" value="SOLUTE CARRIER FAMILY 35"/>
    <property type="match status" value="1"/>
</dbReference>
<keyword evidence="5" id="KW-0968">Cytoplasmic vesicle</keyword>
<proteinExistence type="inferred from homology"/>
<comment type="similarity">
    <text evidence="5">Belongs to the TPT transporter family. SLC35D subfamily.</text>
</comment>
<comment type="caution">
    <text evidence="7">The sequence shown here is derived from an EMBL/GenBank/DDBJ whole genome shotgun (WGS) entry which is preliminary data.</text>
</comment>
<keyword evidence="5" id="KW-0256">Endoplasmic reticulum</keyword>
<sequence length="184" mass="19891">MRRRIKHFNFQDFDTVYYNNLLSLPVMLVLSFCLEGWTSGEFERTFAPEVRSPIITAILLSGISSFLISYGSAWCVRCTSSTTYSMVGALNKLPVAASGILFFGDPATLGNIFGIFFGFIAGLLYSYSKTEQAQKNFALANGSPLSTTSSSGAELAQLRTPAVPPSKATGLPLYNSNPDGKIAD</sequence>
<evidence type="ECO:0000256" key="5">
    <source>
        <dbReference type="RuleBase" id="RU367097"/>
    </source>
</evidence>
<accession>A0A9P6N7L9</accession>
<dbReference type="InterPro" id="IPR037185">
    <property type="entry name" value="EmrE-like"/>
</dbReference>
<reference evidence="7" key="1">
    <citation type="journal article" date="2020" name="Fungal Divers.">
        <title>Resolving the Mortierellaceae phylogeny through synthesis of multi-gene phylogenetics and phylogenomics.</title>
        <authorList>
            <person name="Vandepol N."/>
            <person name="Liber J."/>
            <person name="Desiro A."/>
            <person name="Na H."/>
            <person name="Kennedy M."/>
            <person name="Barry K."/>
            <person name="Grigoriev I.V."/>
            <person name="Miller A.N."/>
            <person name="O'Donnell K."/>
            <person name="Stajich J.E."/>
            <person name="Bonito G."/>
        </authorList>
    </citation>
    <scope>NUCLEOTIDE SEQUENCE</scope>
    <source>
        <strain evidence="7">NRRL 2769</strain>
    </source>
</reference>
<dbReference type="EMBL" id="JAAAID010000001">
    <property type="protein sequence ID" value="KAG0024886.1"/>
    <property type="molecule type" value="Genomic_DNA"/>
</dbReference>
<feature type="transmembrane region" description="Helical" evidence="5">
    <location>
        <begin position="21"/>
        <end position="38"/>
    </location>
</feature>
<dbReference type="GO" id="GO:0005789">
    <property type="term" value="C:endoplasmic reticulum membrane"/>
    <property type="evidence" value="ECO:0007669"/>
    <property type="project" value="UniProtKB-SubCell"/>
</dbReference>
<keyword evidence="8" id="KW-1185">Reference proteome</keyword>
<evidence type="ECO:0000256" key="2">
    <source>
        <dbReference type="ARBA" id="ARBA00022692"/>
    </source>
</evidence>
<dbReference type="AlphaFoldDB" id="A0A9P6N7L9"/>
<keyword evidence="5" id="KW-0813">Transport</keyword>
<dbReference type="NCBIfam" id="TIGR00803">
    <property type="entry name" value="nst"/>
    <property type="match status" value="1"/>
</dbReference>
<comment type="subunit">
    <text evidence="5">Homooligomer.</text>
</comment>
<keyword evidence="2 5" id="KW-0812">Transmembrane</keyword>
<keyword evidence="3 5" id="KW-1133">Transmembrane helix</keyword>
<name>A0A9P6N7L9_9FUNG</name>
<dbReference type="GO" id="GO:0030659">
    <property type="term" value="C:cytoplasmic vesicle membrane"/>
    <property type="evidence" value="ECO:0007669"/>
    <property type="project" value="UniProtKB-SubCell"/>
</dbReference>
<evidence type="ECO:0000256" key="4">
    <source>
        <dbReference type="ARBA" id="ARBA00023136"/>
    </source>
</evidence>
<dbReference type="SUPFAM" id="SSF103481">
    <property type="entry name" value="Multidrug resistance efflux transporter EmrE"/>
    <property type="match status" value="1"/>
</dbReference>
<dbReference type="Proteomes" id="UP000703661">
    <property type="component" value="Unassembled WGS sequence"/>
</dbReference>
<gene>
    <name evidence="7" type="primary">VRG4_1</name>
    <name evidence="7" type="ORF">BGZ80_000014</name>
</gene>
<evidence type="ECO:0000256" key="1">
    <source>
        <dbReference type="ARBA" id="ARBA00004141"/>
    </source>
</evidence>
<protein>
    <recommendedName>
        <fullName evidence="5">GDP-mannose transporter</fullName>
        <shortName evidence="5">GMT</shortName>
    </recommendedName>
</protein>